<dbReference type="InterPro" id="IPR033121">
    <property type="entry name" value="PEPTIDASE_A1"/>
</dbReference>
<feature type="non-terminal residue" evidence="2">
    <location>
        <position position="1"/>
    </location>
</feature>
<dbReference type="SUPFAM" id="SSF50630">
    <property type="entry name" value="Acid proteases"/>
    <property type="match status" value="1"/>
</dbReference>
<keyword evidence="3" id="KW-1185">Reference proteome</keyword>
<sequence length="72" mass="8083">IANFNATNQRFLEAVNVSIKNVLSEPTFDGTFGLNSLNIYGNGVTLLFDNMIEQGLVLSRIFSFYLNRYISS</sequence>
<accession>E2ASB3</accession>
<dbReference type="Gene3D" id="2.60.40.1960">
    <property type="match status" value="1"/>
</dbReference>
<dbReference type="AlphaFoldDB" id="E2ASB3"/>
<dbReference type="Gene3D" id="2.40.70.10">
    <property type="entry name" value="Acid Proteases"/>
    <property type="match status" value="1"/>
</dbReference>
<dbReference type="InterPro" id="IPR021109">
    <property type="entry name" value="Peptidase_aspartic_dom_sf"/>
</dbReference>
<dbReference type="EMBL" id="GL442274">
    <property type="protein sequence ID" value="EFN63677.1"/>
    <property type="molecule type" value="Genomic_DNA"/>
</dbReference>
<proteinExistence type="predicted"/>
<protein>
    <recommendedName>
        <fullName evidence="1">Peptidase A1 domain-containing protein</fullName>
    </recommendedName>
</protein>
<feature type="domain" description="Peptidase A1" evidence="1">
    <location>
        <begin position="2"/>
        <end position="68"/>
    </location>
</feature>
<gene>
    <name evidence="2" type="ORF">EAG_09738</name>
</gene>
<feature type="non-terminal residue" evidence="2">
    <location>
        <position position="72"/>
    </location>
</feature>
<reference evidence="2 3" key="1">
    <citation type="journal article" date="2010" name="Science">
        <title>Genomic comparison of the ants Camponotus floridanus and Harpegnathos saltator.</title>
        <authorList>
            <person name="Bonasio R."/>
            <person name="Zhang G."/>
            <person name="Ye C."/>
            <person name="Mutti N.S."/>
            <person name="Fang X."/>
            <person name="Qin N."/>
            <person name="Donahue G."/>
            <person name="Yang P."/>
            <person name="Li Q."/>
            <person name="Li C."/>
            <person name="Zhang P."/>
            <person name="Huang Z."/>
            <person name="Berger S.L."/>
            <person name="Reinberg D."/>
            <person name="Wang J."/>
            <person name="Liebig J."/>
        </authorList>
    </citation>
    <scope>NUCLEOTIDE SEQUENCE [LARGE SCALE GENOMIC DNA]</scope>
    <source>
        <strain evidence="3">C129</strain>
    </source>
</reference>
<evidence type="ECO:0000313" key="3">
    <source>
        <dbReference type="Proteomes" id="UP000000311"/>
    </source>
</evidence>
<evidence type="ECO:0000259" key="1">
    <source>
        <dbReference type="Pfam" id="PF00026"/>
    </source>
</evidence>
<dbReference type="Pfam" id="PF00026">
    <property type="entry name" value="Asp"/>
    <property type="match status" value="1"/>
</dbReference>
<organism evidence="3">
    <name type="scientific">Camponotus floridanus</name>
    <name type="common">Florida carpenter ant</name>
    <dbReference type="NCBI Taxonomy" id="104421"/>
    <lineage>
        <taxon>Eukaryota</taxon>
        <taxon>Metazoa</taxon>
        <taxon>Ecdysozoa</taxon>
        <taxon>Arthropoda</taxon>
        <taxon>Hexapoda</taxon>
        <taxon>Insecta</taxon>
        <taxon>Pterygota</taxon>
        <taxon>Neoptera</taxon>
        <taxon>Endopterygota</taxon>
        <taxon>Hymenoptera</taxon>
        <taxon>Apocrita</taxon>
        <taxon>Aculeata</taxon>
        <taxon>Formicoidea</taxon>
        <taxon>Formicidae</taxon>
        <taxon>Formicinae</taxon>
        <taxon>Camponotus</taxon>
    </lineage>
</organism>
<evidence type="ECO:0000313" key="2">
    <source>
        <dbReference type="EMBL" id="EFN63677.1"/>
    </source>
</evidence>
<name>E2ASB3_CAMFO</name>
<dbReference type="InParanoid" id="E2ASB3"/>
<dbReference type="Proteomes" id="UP000000311">
    <property type="component" value="Unassembled WGS sequence"/>
</dbReference>